<dbReference type="InterPro" id="IPR021359">
    <property type="entry name" value="DUF2812"/>
</dbReference>
<accession>A0ABV1ANQ8</accession>
<gene>
    <name evidence="2" type="ORF">WMO75_14205</name>
</gene>
<evidence type="ECO:0000256" key="1">
    <source>
        <dbReference type="SAM" id="Phobius"/>
    </source>
</evidence>
<evidence type="ECO:0000313" key="2">
    <source>
        <dbReference type="EMBL" id="MEQ2359452.1"/>
    </source>
</evidence>
<organism evidence="2 3">
    <name type="scientific">Blautia intestinihominis</name>
    <dbReference type="NCBI Taxonomy" id="3133152"/>
    <lineage>
        <taxon>Bacteria</taxon>
        <taxon>Bacillati</taxon>
        <taxon>Bacillota</taxon>
        <taxon>Clostridia</taxon>
        <taxon>Lachnospirales</taxon>
        <taxon>Lachnospiraceae</taxon>
        <taxon>Blautia</taxon>
    </lineage>
</organism>
<dbReference type="EMBL" id="JBBMEI010000054">
    <property type="protein sequence ID" value="MEQ2359452.1"/>
    <property type="molecule type" value="Genomic_DNA"/>
</dbReference>
<comment type="caution">
    <text evidence="2">The sequence shown here is derived from an EMBL/GenBank/DDBJ whole genome shotgun (WGS) entry which is preliminary data.</text>
</comment>
<feature type="transmembrane region" description="Helical" evidence="1">
    <location>
        <begin position="149"/>
        <end position="171"/>
    </location>
</feature>
<keyword evidence="1" id="KW-0472">Membrane</keyword>
<keyword evidence="1" id="KW-0812">Transmembrane</keyword>
<reference evidence="2 3" key="1">
    <citation type="submission" date="2024-03" db="EMBL/GenBank/DDBJ databases">
        <title>Human intestinal bacterial collection.</title>
        <authorList>
            <person name="Pauvert C."/>
            <person name="Hitch T.C.A."/>
            <person name="Clavel T."/>
        </authorList>
    </citation>
    <scope>NUCLEOTIDE SEQUENCE [LARGE SCALE GENOMIC DNA]</scope>
    <source>
        <strain evidence="2 3">CLA-AA-H95</strain>
    </source>
</reference>
<evidence type="ECO:0000313" key="3">
    <source>
        <dbReference type="Proteomes" id="UP001446032"/>
    </source>
</evidence>
<dbReference type="Pfam" id="PF11193">
    <property type="entry name" value="DUF2812"/>
    <property type="match status" value="1"/>
</dbReference>
<protein>
    <submittedName>
        <fullName evidence="2">DUF2812 domain-containing protein</fullName>
    </submittedName>
</protein>
<proteinExistence type="predicted"/>
<dbReference type="Proteomes" id="UP001446032">
    <property type="component" value="Unassembled WGS sequence"/>
</dbReference>
<sequence>MKKVKKEFRWFNIMEYEKEEKYLSKRHQEGWKFKRVTFPGIYTFERCEPEKVIYQLDYNKEGIKHQMEYVRMFEDCGWEYLTEFAGYNYFRKPVDRMQQDEEIFCDDISRLDMVKRIFWGRVIPLIVILCGLIQQVYISSTDHSEHGLLPVRGVLLVIYVITFLQFAVKYFTFRNRIQK</sequence>
<feature type="transmembrane region" description="Helical" evidence="1">
    <location>
        <begin position="118"/>
        <end position="137"/>
    </location>
</feature>
<keyword evidence="1" id="KW-1133">Transmembrane helix</keyword>
<name>A0ABV1ANQ8_9FIRM</name>
<keyword evidence="3" id="KW-1185">Reference proteome</keyword>
<dbReference type="RefSeq" id="WP_349078265.1">
    <property type="nucleotide sequence ID" value="NZ_JBBMEI010000054.1"/>
</dbReference>